<name>A0A5J5J5G8_9MICO</name>
<evidence type="ECO:0000256" key="3">
    <source>
        <dbReference type="SAM" id="Phobius"/>
    </source>
</evidence>
<feature type="region of interest" description="Disordered" evidence="2">
    <location>
        <begin position="103"/>
        <end position="148"/>
    </location>
</feature>
<sequence length="509" mass="51812">MRRRAGQSASARPAVVWGRATEADAVDVDTVASDIASGHSTPGESTSGQSTSGQSTSGQSTAAASVVPDPVSLDAVTLDAVTLDTLTVPVAVPAVTTATDDAISAPSHTGVPLSRRARRAPVQATTVPEAVPDAQAETATSVDARISTPSPEPAIAADAFTVAGASSTEVPAPAKAMSDTLDADALASSAMPFELLEPDFASSTDDLPDAATTTFSDVRVDEPDASHVDEFERAARLFAFTGETPVQSPAAQATANHTAKRPHRKVRGAAFRRMATASFSVGVMGLVGLLAVGMTTPAAAVAAASGTITPASVVAPAGDVAGAGGQIQAYVAPAEAQSAAIQRDDNFETGTLVEMAGVAGISNPSSSVFTNNPNCPIQWPFAVGVGMSYGFGMRDGTMHEGIDFTPGDGAHIQAIDHGVVRISTDSGGNYGVTIVIDHIVDGALVSSRYAHMQYGSRQVQVGDTVEVGEYIGRTGDTGYSFGAHTHFEILAGGTTAIDPLPWLKQHATC</sequence>
<gene>
    <name evidence="5" type="ORF">F6B43_09810</name>
</gene>
<keyword evidence="1" id="KW-0732">Signal</keyword>
<dbReference type="Proteomes" id="UP000325827">
    <property type="component" value="Unassembled WGS sequence"/>
</dbReference>
<dbReference type="Gene3D" id="2.70.70.10">
    <property type="entry name" value="Glucose Permease (Domain IIA)"/>
    <property type="match status" value="1"/>
</dbReference>
<dbReference type="PANTHER" id="PTHR21666:SF289">
    <property type="entry name" value="L-ALA--D-GLU ENDOPEPTIDASE"/>
    <property type="match status" value="1"/>
</dbReference>
<dbReference type="OrthoDB" id="1099523at2"/>
<keyword evidence="3" id="KW-1133">Transmembrane helix</keyword>
<evidence type="ECO:0000256" key="2">
    <source>
        <dbReference type="SAM" id="MobiDB-lite"/>
    </source>
</evidence>
<reference evidence="6" key="1">
    <citation type="submission" date="2019-09" db="EMBL/GenBank/DDBJ databases">
        <title>Mumia zhuanghuii sp. nov. isolated from the intestinal contents of plateau pika (Ochotona curzoniae) in the Qinghai-Tibet plateau of China.</title>
        <authorList>
            <person name="Tian Z."/>
        </authorList>
    </citation>
    <scope>NUCLEOTIDE SEQUENCE [LARGE SCALE GENOMIC DNA]</scope>
    <source>
        <strain evidence="6">JCM 30598</strain>
    </source>
</reference>
<dbReference type="GO" id="GO:0004222">
    <property type="term" value="F:metalloendopeptidase activity"/>
    <property type="evidence" value="ECO:0007669"/>
    <property type="project" value="TreeGrafter"/>
</dbReference>
<organism evidence="5 6">
    <name type="scientific">Microbacterium rhizomatis</name>
    <dbReference type="NCBI Taxonomy" id="1631477"/>
    <lineage>
        <taxon>Bacteria</taxon>
        <taxon>Bacillati</taxon>
        <taxon>Actinomycetota</taxon>
        <taxon>Actinomycetes</taxon>
        <taxon>Micrococcales</taxon>
        <taxon>Microbacteriaceae</taxon>
        <taxon>Microbacterium</taxon>
    </lineage>
</organism>
<dbReference type="PANTHER" id="PTHR21666">
    <property type="entry name" value="PEPTIDASE-RELATED"/>
    <property type="match status" value="1"/>
</dbReference>
<accession>A0A5J5J5G8</accession>
<dbReference type="AlphaFoldDB" id="A0A5J5J5G8"/>
<dbReference type="EMBL" id="VYSA01000002">
    <property type="protein sequence ID" value="KAA9108498.1"/>
    <property type="molecule type" value="Genomic_DNA"/>
</dbReference>
<feature type="region of interest" description="Disordered" evidence="2">
    <location>
        <begin position="1"/>
        <end position="65"/>
    </location>
</feature>
<proteinExistence type="predicted"/>
<evidence type="ECO:0000256" key="1">
    <source>
        <dbReference type="ARBA" id="ARBA00022729"/>
    </source>
</evidence>
<feature type="transmembrane region" description="Helical" evidence="3">
    <location>
        <begin position="274"/>
        <end position="294"/>
    </location>
</feature>
<dbReference type="InterPro" id="IPR050570">
    <property type="entry name" value="Cell_wall_metabolism_enzyme"/>
</dbReference>
<keyword evidence="3" id="KW-0812">Transmembrane</keyword>
<dbReference type="InterPro" id="IPR011055">
    <property type="entry name" value="Dup_hybrid_motif"/>
</dbReference>
<dbReference type="InterPro" id="IPR016047">
    <property type="entry name" value="M23ase_b-sheet_dom"/>
</dbReference>
<protein>
    <submittedName>
        <fullName evidence="5">Peptidoglycan DD-metalloendopeptidase family protein</fullName>
    </submittedName>
</protein>
<comment type="caution">
    <text evidence="5">The sequence shown here is derived from an EMBL/GenBank/DDBJ whole genome shotgun (WGS) entry which is preliminary data.</text>
</comment>
<keyword evidence="6" id="KW-1185">Reference proteome</keyword>
<dbReference type="SUPFAM" id="SSF51261">
    <property type="entry name" value="Duplicated hybrid motif"/>
    <property type="match status" value="1"/>
</dbReference>
<feature type="domain" description="M23ase beta-sheet core" evidence="4">
    <location>
        <begin position="398"/>
        <end position="499"/>
    </location>
</feature>
<evidence type="ECO:0000313" key="5">
    <source>
        <dbReference type="EMBL" id="KAA9108498.1"/>
    </source>
</evidence>
<evidence type="ECO:0000313" key="6">
    <source>
        <dbReference type="Proteomes" id="UP000325827"/>
    </source>
</evidence>
<keyword evidence="3" id="KW-0472">Membrane</keyword>
<feature type="compositionally biased region" description="Low complexity" evidence="2">
    <location>
        <begin position="45"/>
        <end position="65"/>
    </location>
</feature>
<dbReference type="CDD" id="cd12797">
    <property type="entry name" value="M23_peptidase"/>
    <property type="match status" value="1"/>
</dbReference>
<dbReference type="Pfam" id="PF01551">
    <property type="entry name" value="Peptidase_M23"/>
    <property type="match status" value="1"/>
</dbReference>
<evidence type="ECO:0000259" key="4">
    <source>
        <dbReference type="Pfam" id="PF01551"/>
    </source>
</evidence>